<dbReference type="SUPFAM" id="SSF160631">
    <property type="entry name" value="SMI1/KNR4-like"/>
    <property type="match status" value="1"/>
</dbReference>
<dbReference type="InterPro" id="IPR018958">
    <property type="entry name" value="Knr4/Smi1-like_dom"/>
</dbReference>
<reference evidence="3 4" key="1">
    <citation type="submission" date="2023-04" db="EMBL/GenBank/DDBJ databases">
        <title>A novel bacteria isolated from coastal sediment.</title>
        <authorList>
            <person name="Liu X.-J."/>
            <person name="Du Z.-J."/>
        </authorList>
    </citation>
    <scope>NUCLEOTIDE SEQUENCE [LARGE SCALE GENOMIC DNA]</scope>
    <source>
        <strain evidence="3 4">SDUM461003</strain>
    </source>
</reference>
<sequence length="236" mass="27496">MNTLETITQYLKSPHPDEDGEDRGTKKLPGLSENEIEAFERECGCIFTTDVKELLRDCGGLEEGPMEIIDFKGEMVDYLGFGKNRIKEIAPDGFGNFWFYWLPHVSEELGPIFYYQHEGPMLFYQSDSLRDFISECIRFMTPPYDSLIDDLHEFRIKRIQDLNDDLTPTALYEVDSKTESFISSLQDDVFVYDFRNSKVGDGVDLQKFDVVEMHPDLPILAVRKRKTLFQRLFQKN</sequence>
<keyword evidence="4" id="KW-1185">Reference proteome</keyword>
<dbReference type="Gene3D" id="3.40.1580.10">
    <property type="entry name" value="SMI1/KNR4-like"/>
    <property type="match status" value="1"/>
</dbReference>
<evidence type="ECO:0000313" key="3">
    <source>
        <dbReference type="EMBL" id="MDQ8209611.1"/>
    </source>
</evidence>
<evidence type="ECO:0000259" key="2">
    <source>
        <dbReference type="SMART" id="SM00860"/>
    </source>
</evidence>
<feature type="domain" description="Knr4/Smi1-like" evidence="2">
    <location>
        <begin position="30"/>
        <end position="135"/>
    </location>
</feature>
<protein>
    <submittedName>
        <fullName evidence="3">SMI1/KNR4 family protein</fullName>
    </submittedName>
</protein>
<dbReference type="Proteomes" id="UP001225316">
    <property type="component" value="Unassembled WGS sequence"/>
</dbReference>
<dbReference type="RefSeq" id="WP_308952528.1">
    <property type="nucleotide sequence ID" value="NZ_JARXHW010000095.1"/>
</dbReference>
<accession>A0ABU1AZM7</accession>
<organism evidence="3 4">
    <name type="scientific">Thalassobacterium maritimum</name>
    <dbReference type="NCBI Taxonomy" id="3041265"/>
    <lineage>
        <taxon>Bacteria</taxon>
        <taxon>Pseudomonadati</taxon>
        <taxon>Verrucomicrobiota</taxon>
        <taxon>Opitutia</taxon>
        <taxon>Puniceicoccales</taxon>
        <taxon>Coraliomargaritaceae</taxon>
        <taxon>Thalassobacterium</taxon>
    </lineage>
</organism>
<name>A0ABU1AZM7_9BACT</name>
<proteinExistence type="predicted"/>
<feature type="region of interest" description="Disordered" evidence="1">
    <location>
        <begin position="1"/>
        <end position="30"/>
    </location>
</feature>
<dbReference type="Pfam" id="PF09346">
    <property type="entry name" value="SMI1_KNR4"/>
    <property type="match status" value="1"/>
</dbReference>
<dbReference type="SMART" id="SM00860">
    <property type="entry name" value="SMI1_KNR4"/>
    <property type="match status" value="1"/>
</dbReference>
<evidence type="ECO:0000256" key="1">
    <source>
        <dbReference type="SAM" id="MobiDB-lite"/>
    </source>
</evidence>
<dbReference type="EMBL" id="JARXHW010000095">
    <property type="protein sequence ID" value="MDQ8209611.1"/>
    <property type="molecule type" value="Genomic_DNA"/>
</dbReference>
<feature type="compositionally biased region" description="Polar residues" evidence="1">
    <location>
        <begin position="1"/>
        <end position="11"/>
    </location>
</feature>
<evidence type="ECO:0000313" key="4">
    <source>
        <dbReference type="Proteomes" id="UP001225316"/>
    </source>
</evidence>
<dbReference type="InterPro" id="IPR037883">
    <property type="entry name" value="Knr4/Smi1-like_sf"/>
</dbReference>
<gene>
    <name evidence="3" type="ORF">QEH52_18980</name>
</gene>
<comment type="caution">
    <text evidence="3">The sequence shown here is derived from an EMBL/GenBank/DDBJ whole genome shotgun (WGS) entry which is preliminary data.</text>
</comment>
<feature type="compositionally biased region" description="Basic and acidic residues" evidence="1">
    <location>
        <begin position="14"/>
        <end position="25"/>
    </location>
</feature>